<reference evidence="2" key="1">
    <citation type="journal article" date="2013" name="Science">
        <title>Comparative analysis of bat genomes provides insight into the evolution of flight and immunity.</title>
        <authorList>
            <person name="Zhang G."/>
            <person name="Cowled C."/>
            <person name="Shi Z."/>
            <person name="Huang Z."/>
            <person name="Bishop-Lilly K.A."/>
            <person name="Fang X."/>
            <person name="Wynne J.W."/>
            <person name="Xiong Z."/>
            <person name="Baker M.L."/>
            <person name="Zhao W."/>
            <person name="Tachedjian M."/>
            <person name="Zhu Y."/>
            <person name="Zhou P."/>
            <person name="Jiang X."/>
            <person name="Ng J."/>
            <person name="Yang L."/>
            <person name="Wu L."/>
            <person name="Xiao J."/>
            <person name="Feng Y."/>
            <person name="Chen Y."/>
            <person name="Sun X."/>
            <person name="Zhang Y."/>
            <person name="Marsh G.A."/>
            <person name="Crameri G."/>
            <person name="Broder C.C."/>
            <person name="Frey K.G."/>
            <person name="Wang L.F."/>
            <person name="Wang J."/>
        </authorList>
    </citation>
    <scope>NUCLEOTIDE SEQUENCE [LARGE SCALE GENOMIC DNA]</scope>
</reference>
<proteinExistence type="predicted"/>
<sequence length="61" mass="6939">MFESVTQCHHDPNNRHCHCGVYGVLERADISPIRKPYNEINFFKDLSTLPDCTTPPLSPVP</sequence>
<evidence type="ECO:0000313" key="2">
    <source>
        <dbReference type="Proteomes" id="UP000010556"/>
    </source>
</evidence>
<dbReference type="Proteomes" id="UP000010556">
    <property type="component" value="Unassembled WGS sequence"/>
</dbReference>
<organism evidence="1 2">
    <name type="scientific">Myotis davidii</name>
    <name type="common">David's myotis</name>
    <dbReference type="NCBI Taxonomy" id="225400"/>
    <lineage>
        <taxon>Eukaryota</taxon>
        <taxon>Metazoa</taxon>
        <taxon>Chordata</taxon>
        <taxon>Craniata</taxon>
        <taxon>Vertebrata</taxon>
        <taxon>Euteleostomi</taxon>
        <taxon>Mammalia</taxon>
        <taxon>Eutheria</taxon>
        <taxon>Laurasiatheria</taxon>
        <taxon>Chiroptera</taxon>
        <taxon>Yangochiroptera</taxon>
        <taxon>Vespertilionidae</taxon>
        <taxon>Myotis</taxon>
    </lineage>
</organism>
<evidence type="ECO:0000313" key="1">
    <source>
        <dbReference type="EMBL" id="ELK29113.1"/>
    </source>
</evidence>
<protein>
    <submittedName>
        <fullName evidence="1">Uncharacterized protein</fullName>
    </submittedName>
</protein>
<dbReference type="AlphaFoldDB" id="L5LUH8"/>
<gene>
    <name evidence="1" type="ORF">MDA_GLEAN10012036</name>
</gene>
<accession>L5LUH8</accession>
<keyword evidence="2" id="KW-1185">Reference proteome</keyword>
<dbReference type="EMBL" id="KB108369">
    <property type="protein sequence ID" value="ELK29113.1"/>
    <property type="molecule type" value="Genomic_DNA"/>
</dbReference>
<name>L5LUH8_MYODS</name>